<evidence type="ECO:0000259" key="1">
    <source>
        <dbReference type="Pfam" id="PF20231"/>
    </source>
</evidence>
<name>A0AAW0ACP1_9AGAR</name>
<keyword evidence="3" id="KW-1185">Reference proteome</keyword>
<evidence type="ECO:0000313" key="3">
    <source>
        <dbReference type="Proteomes" id="UP001362999"/>
    </source>
</evidence>
<comment type="caution">
    <text evidence="2">The sequence shown here is derived from an EMBL/GenBank/DDBJ whole genome shotgun (WGS) entry which is preliminary data.</text>
</comment>
<feature type="non-terminal residue" evidence="2">
    <location>
        <position position="231"/>
    </location>
</feature>
<proteinExistence type="predicted"/>
<accession>A0AAW0ACP1</accession>
<dbReference type="Pfam" id="PF20231">
    <property type="entry name" value="DUF6589"/>
    <property type="match status" value="1"/>
</dbReference>
<reference evidence="2 3" key="1">
    <citation type="journal article" date="2024" name="J Genomics">
        <title>Draft genome sequencing and assembly of Favolaschia claudopus CIRM-BRFM 2984 isolated from oak limbs.</title>
        <authorList>
            <person name="Navarro D."/>
            <person name="Drula E."/>
            <person name="Chaduli D."/>
            <person name="Cazenave R."/>
            <person name="Ahrendt S."/>
            <person name="Wang J."/>
            <person name="Lipzen A."/>
            <person name="Daum C."/>
            <person name="Barry K."/>
            <person name="Grigoriev I.V."/>
            <person name="Favel A."/>
            <person name="Rosso M.N."/>
            <person name="Martin F."/>
        </authorList>
    </citation>
    <scope>NUCLEOTIDE SEQUENCE [LARGE SCALE GENOMIC DNA]</scope>
    <source>
        <strain evidence="2 3">CIRM-BRFM 2984</strain>
    </source>
</reference>
<dbReference type="AlphaFoldDB" id="A0AAW0ACP1"/>
<gene>
    <name evidence="2" type="ORF">R3P38DRAFT_2646553</name>
</gene>
<sequence length="231" mass="26510">MSQSLSNIVPNRRDQAEFCRNSVTHIATILVDGVRAWAEHREIIPKFADPHALPSQKTEEYFLPTYDQDQSSTRGNFKHHYYQEVLAMPKETFEERFNSLLGDRLTTARARAAQDQRAVDRSEDRIDHLSSFAMLSGLMHICMNMISNIGKNYWGGSNKDEMSLITLLQLLPNRSDINLRKIDFYACLRFLKVILRHGALVLRAAIVVLGLKLPEEQNLVLKQDKLVCPRT</sequence>
<organism evidence="2 3">
    <name type="scientific">Favolaschia claudopus</name>
    <dbReference type="NCBI Taxonomy" id="2862362"/>
    <lineage>
        <taxon>Eukaryota</taxon>
        <taxon>Fungi</taxon>
        <taxon>Dikarya</taxon>
        <taxon>Basidiomycota</taxon>
        <taxon>Agaricomycotina</taxon>
        <taxon>Agaricomycetes</taxon>
        <taxon>Agaricomycetidae</taxon>
        <taxon>Agaricales</taxon>
        <taxon>Marasmiineae</taxon>
        <taxon>Mycenaceae</taxon>
        <taxon>Favolaschia</taxon>
    </lineage>
</organism>
<feature type="domain" description="DUF6589" evidence="1">
    <location>
        <begin position="5"/>
        <end position="197"/>
    </location>
</feature>
<protein>
    <recommendedName>
        <fullName evidence="1">DUF6589 domain-containing protein</fullName>
    </recommendedName>
</protein>
<dbReference type="InterPro" id="IPR046496">
    <property type="entry name" value="DUF6589"/>
</dbReference>
<dbReference type="EMBL" id="JAWWNJ010000074">
    <property type="protein sequence ID" value="KAK7006963.1"/>
    <property type="molecule type" value="Genomic_DNA"/>
</dbReference>
<evidence type="ECO:0000313" key="2">
    <source>
        <dbReference type="EMBL" id="KAK7006963.1"/>
    </source>
</evidence>
<dbReference type="Proteomes" id="UP001362999">
    <property type="component" value="Unassembled WGS sequence"/>
</dbReference>